<keyword evidence="9 20" id="KW-0732">Signal</keyword>
<evidence type="ECO:0000256" key="4">
    <source>
        <dbReference type="ARBA" id="ARBA00004614"/>
    </source>
</evidence>
<evidence type="ECO:0000259" key="21">
    <source>
        <dbReference type="PROSITE" id="PS51914"/>
    </source>
</evidence>
<reference evidence="23" key="1">
    <citation type="submission" date="2020-01" db="EMBL/GenBank/DDBJ databases">
        <authorList>
            <consortium name="DOE Joint Genome Institute"/>
            <person name="Haridas S."/>
            <person name="Albert R."/>
            <person name="Binder M."/>
            <person name="Bloem J."/>
            <person name="Labutti K."/>
            <person name="Salamov A."/>
            <person name="Andreopoulos B."/>
            <person name="Baker S.E."/>
            <person name="Barry K."/>
            <person name="Bills G."/>
            <person name="Bluhm B.H."/>
            <person name="Cannon C."/>
            <person name="Castanera R."/>
            <person name="Culley D.E."/>
            <person name="Daum C."/>
            <person name="Ezra D."/>
            <person name="Gonzalez J.B."/>
            <person name="Henrissat B."/>
            <person name="Kuo A."/>
            <person name="Liang C."/>
            <person name="Lipzen A."/>
            <person name="Lutzoni F."/>
            <person name="Magnuson J."/>
            <person name="Mondo S."/>
            <person name="Nolan M."/>
            <person name="Ohm R."/>
            <person name="Pangilinan J."/>
            <person name="Park H.-J."/>
            <person name="Ramirez L."/>
            <person name="Alfaro M."/>
            <person name="Sun H."/>
            <person name="Tritt A."/>
            <person name="Yoshinaga Y."/>
            <person name="Zwiers L.-H."/>
            <person name="Turgeon B.G."/>
            <person name="Goodwin S.B."/>
            <person name="Spatafora J.W."/>
            <person name="Crous P.W."/>
            <person name="Grigoriev I.V."/>
        </authorList>
    </citation>
    <scope>NUCLEOTIDE SEQUENCE</scope>
    <source>
        <strain evidence="23">CBS 342.82</strain>
    </source>
</reference>
<dbReference type="Proteomes" id="UP000504637">
    <property type="component" value="Unplaced"/>
</dbReference>
<dbReference type="Pfam" id="PF09451">
    <property type="entry name" value="ATG27"/>
    <property type="match status" value="1"/>
</dbReference>
<evidence type="ECO:0000256" key="3">
    <source>
        <dbReference type="ARBA" id="ARBA00004472"/>
    </source>
</evidence>
<keyword evidence="8 19" id="KW-0812">Transmembrane</keyword>
<dbReference type="AlphaFoldDB" id="A0A6J3LVG0"/>
<keyword evidence="7" id="KW-0813">Transport</keyword>
<proteinExistence type="inferred from homology"/>
<keyword evidence="17" id="KW-0968">Cytoplasmic vesicle</keyword>
<reference evidence="23" key="3">
    <citation type="submission" date="2025-08" db="UniProtKB">
        <authorList>
            <consortium name="RefSeq"/>
        </authorList>
    </citation>
    <scope>IDENTIFICATION</scope>
    <source>
        <strain evidence="23">CBS 342.82</strain>
    </source>
</reference>
<dbReference type="PANTHER" id="PTHR15071:SF13">
    <property type="entry name" value="AUTOPHAGY-RELATED PROTEIN 27"/>
    <property type="match status" value="1"/>
</dbReference>
<comment type="subcellular location">
    <subcellularLocation>
        <location evidence="2">Cytoplasmic vesicle membrane</location>
        <topology evidence="2">Single-pass type I membrane protein</topology>
    </subcellularLocation>
    <subcellularLocation>
        <location evidence="4">Golgi apparatus membrane</location>
        <topology evidence="4">Single-pass type I membrane protein</topology>
    </subcellularLocation>
    <subcellularLocation>
        <location evidence="1">Mitochondrion membrane</location>
        <topology evidence="1">Single-pass membrane protein</topology>
    </subcellularLocation>
    <subcellularLocation>
        <location evidence="3">Preautophagosomal structure membrane</location>
        <topology evidence="3">Single-pass type I membrane protein</topology>
    </subcellularLocation>
</comment>
<dbReference type="SUPFAM" id="SSF50911">
    <property type="entry name" value="Mannose 6-phosphate receptor domain"/>
    <property type="match status" value="1"/>
</dbReference>
<accession>A0A6J3LVG0</accession>
<evidence type="ECO:0000313" key="22">
    <source>
        <dbReference type="Proteomes" id="UP000504637"/>
    </source>
</evidence>
<keyword evidence="10" id="KW-0653">Protein transport</keyword>
<name>A0A6J3LVG0_9PEZI</name>
<evidence type="ECO:0000256" key="1">
    <source>
        <dbReference type="ARBA" id="ARBA00004304"/>
    </source>
</evidence>
<keyword evidence="11 19" id="KW-1133">Transmembrane helix</keyword>
<evidence type="ECO:0000256" key="9">
    <source>
        <dbReference type="ARBA" id="ARBA00022729"/>
    </source>
</evidence>
<dbReference type="RefSeq" id="XP_033456782.1">
    <property type="nucleotide sequence ID" value="XM_033605571.1"/>
</dbReference>
<feature type="domain" description="MRH" evidence="21">
    <location>
        <begin position="23"/>
        <end position="237"/>
    </location>
</feature>
<keyword evidence="15 19" id="KW-0472">Membrane</keyword>
<evidence type="ECO:0000256" key="16">
    <source>
        <dbReference type="ARBA" id="ARBA00023157"/>
    </source>
</evidence>
<evidence type="ECO:0000256" key="12">
    <source>
        <dbReference type="ARBA" id="ARBA00023006"/>
    </source>
</evidence>
<dbReference type="GO" id="GO:0015031">
    <property type="term" value="P:protein transport"/>
    <property type="evidence" value="ECO:0007669"/>
    <property type="project" value="UniProtKB-KW"/>
</dbReference>
<feature type="compositionally biased region" description="Basic and acidic residues" evidence="18">
    <location>
        <begin position="174"/>
        <end position="188"/>
    </location>
</feature>
<dbReference type="PROSITE" id="PS51914">
    <property type="entry name" value="MRH"/>
    <property type="match status" value="1"/>
</dbReference>
<dbReference type="GO" id="GO:0006914">
    <property type="term" value="P:autophagy"/>
    <property type="evidence" value="ECO:0007669"/>
    <property type="project" value="UniProtKB-KW"/>
</dbReference>
<feature type="region of interest" description="Disordered" evidence="18">
    <location>
        <begin position="174"/>
        <end position="203"/>
    </location>
</feature>
<reference evidence="23" key="2">
    <citation type="submission" date="2020-04" db="EMBL/GenBank/DDBJ databases">
        <authorList>
            <consortium name="NCBI Genome Project"/>
        </authorList>
    </citation>
    <scope>NUCLEOTIDE SEQUENCE</scope>
    <source>
        <strain evidence="23">CBS 342.82</strain>
    </source>
</reference>
<evidence type="ECO:0000256" key="17">
    <source>
        <dbReference type="ARBA" id="ARBA00023329"/>
    </source>
</evidence>
<protein>
    <recommendedName>
        <fullName evidence="6">Autophagy-related protein 27</fullName>
    </recommendedName>
</protein>
<comment type="similarity">
    <text evidence="5">Belongs to the ATG27 family.</text>
</comment>
<keyword evidence="12" id="KW-0072">Autophagy</keyword>
<sequence length="333" mass="37147">MVYLPRTAASLLVLPAVINAVSLDCKHIRVDGQSFHFDKLGGPKEVYFREHDPPNIQNTTFTIDICAALKIDDKIELQNRCDPGTRICAINREYRQGVEPFISTVIPIAGDYSTRNGRHIDPIYTRLNGSDSHSDAKLEGVRAELHGGQYKGKDQKAIIEFICDKEMEGNEGFKTEASVRRRQERVSEDDGGDEDKEDPLPDLNEGKAIQFVSFGPERDGKVGVLRLTWKTKYACESQAGEEPDGDDKHDGEGKKSSGWGFFTWFLIIAFLLAAAYIIFGSWLNYNRYGARGWDLIPHGDTIRDLPYILKDWFSGIAGRFGGSDGSRGGYSAV</sequence>
<evidence type="ECO:0000256" key="11">
    <source>
        <dbReference type="ARBA" id="ARBA00022989"/>
    </source>
</evidence>
<keyword evidence="22" id="KW-1185">Reference proteome</keyword>
<feature type="chain" id="PRO_5026935879" description="Autophagy-related protein 27" evidence="20">
    <location>
        <begin position="21"/>
        <end position="333"/>
    </location>
</feature>
<evidence type="ECO:0000256" key="14">
    <source>
        <dbReference type="ARBA" id="ARBA00023128"/>
    </source>
</evidence>
<evidence type="ECO:0000256" key="8">
    <source>
        <dbReference type="ARBA" id="ARBA00022692"/>
    </source>
</evidence>
<evidence type="ECO:0000256" key="6">
    <source>
        <dbReference type="ARBA" id="ARBA00013776"/>
    </source>
</evidence>
<dbReference type="GO" id="GO:0034045">
    <property type="term" value="C:phagophore assembly site membrane"/>
    <property type="evidence" value="ECO:0007669"/>
    <property type="project" value="UniProtKB-SubCell"/>
</dbReference>
<feature type="signal peptide" evidence="20">
    <location>
        <begin position="1"/>
        <end position="20"/>
    </location>
</feature>
<dbReference type="GO" id="GO:0000139">
    <property type="term" value="C:Golgi membrane"/>
    <property type="evidence" value="ECO:0007669"/>
    <property type="project" value="UniProtKB-SubCell"/>
</dbReference>
<dbReference type="InterPro" id="IPR018939">
    <property type="entry name" value="Autophagy-rel_prot_27"/>
</dbReference>
<dbReference type="Gene3D" id="2.70.130.10">
    <property type="entry name" value="Mannose-6-phosphate receptor binding domain"/>
    <property type="match status" value="1"/>
</dbReference>
<dbReference type="GO" id="GO:0031966">
    <property type="term" value="C:mitochondrial membrane"/>
    <property type="evidence" value="ECO:0007669"/>
    <property type="project" value="UniProtKB-SubCell"/>
</dbReference>
<dbReference type="InterPro" id="IPR044865">
    <property type="entry name" value="MRH_dom"/>
</dbReference>
<evidence type="ECO:0000256" key="20">
    <source>
        <dbReference type="SAM" id="SignalP"/>
    </source>
</evidence>
<gene>
    <name evidence="23" type="ORF">K489DRAFT_383321</name>
</gene>
<dbReference type="GeneID" id="54363371"/>
<dbReference type="OrthoDB" id="29460at2759"/>
<dbReference type="InterPro" id="IPR009011">
    <property type="entry name" value="Man6P_isomerase_rcpt-bd_dom_sf"/>
</dbReference>
<dbReference type="GO" id="GO:0030659">
    <property type="term" value="C:cytoplasmic vesicle membrane"/>
    <property type="evidence" value="ECO:0007669"/>
    <property type="project" value="UniProtKB-SubCell"/>
</dbReference>
<evidence type="ECO:0000313" key="23">
    <source>
        <dbReference type="RefSeq" id="XP_033456782.1"/>
    </source>
</evidence>
<keyword evidence="13" id="KW-0333">Golgi apparatus</keyword>
<keyword evidence="14" id="KW-0496">Mitochondrion</keyword>
<evidence type="ECO:0000256" key="15">
    <source>
        <dbReference type="ARBA" id="ARBA00023136"/>
    </source>
</evidence>
<keyword evidence="16" id="KW-1015">Disulfide bond</keyword>
<evidence type="ECO:0000256" key="19">
    <source>
        <dbReference type="SAM" id="Phobius"/>
    </source>
</evidence>
<evidence type="ECO:0000256" key="18">
    <source>
        <dbReference type="SAM" id="MobiDB-lite"/>
    </source>
</evidence>
<organism evidence="23">
    <name type="scientific">Dissoconium aciculare CBS 342.82</name>
    <dbReference type="NCBI Taxonomy" id="1314786"/>
    <lineage>
        <taxon>Eukaryota</taxon>
        <taxon>Fungi</taxon>
        <taxon>Dikarya</taxon>
        <taxon>Ascomycota</taxon>
        <taxon>Pezizomycotina</taxon>
        <taxon>Dothideomycetes</taxon>
        <taxon>Dothideomycetidae</taxon>
        <taxon>Mycosphaerellales</taxon>
        <taxon>Dissoconiaceae</taxon>
        <taxon>Dissoconium</taxon>
    </lineage>
</organism>
<evidence type="ECO:0000256" key="13">
    <source>
        <dbReference type="ARBA" id="ARBA00023034"/>
    </source>
</evidence>
<evidence type="ECO:0000256" key="10">
    <source>
        <dbReference type="ARBA" id="ARBA00022927"/>
    </source>
</evidence>
<feature type="transmembrane region" description="Helical" evidence="19">
    <location>
        <begin position="261"/>
        <end position="283"/>
    </location>
</feature>
<dbReference type="PANTHER" id="PTHR15071">
    <property type="entry name" value="MANNOSE-6-PHOSPHATE RECEPTOR FAMILY MEMBER"/>
    <property type="match status" value="1"/>
</dbReference>
<evidence type="ECO:0000256" key="5">
    <source>
        <dbReference type="ARBA" id="ARBA00005363"/>
    </source>
</evidence>
<evidence type="ECO:0000256" key="7">
    <source>
        <dbReference type="ARBA" id="ARBA00022448"/>
    </source>
</evidence>
<evidence type="ECO:0000256" key="2">
    <source>
        <dbReference type="ARBA" id="ARBA00004358"/>
    </source>
</evidence>